<keyword evidence="1" id="KW-0812">Transmembrane</keyword>
<feature type="transmembrane region" description="Helical" evidence="1">
    <location>
        <begin position="236"/>
        <end position="260"/>
    </location>
</feature>
<evidence type="ECO:0000313" key="3">
    <source>
        <dbReference type="EMBL" id="KOX91330.1"/>
    </source>
</evidence>
<feature type="transmembrane region" description="Helical" evidence="1">
    <location>
        <begin position="136"/>
        <end position="158"/>
    </location>
</feature>
<feature type="transmembrane region" description="Helical" evidence="1">
    <location>
        <begin position="307"/>
        <end position="327"/>
    </location>
</feature>
<evidence type="ECO:0000259" key="2">
    <source>
        <dbReference type="Pfam" id="PF12158"/>
    </source>
</evidence>
<reference evidence="3 4" key="1">
    <citation type="submission" date="2015-08" db="EMBL/GenBank/DDBJ databases">
        <title>Genomes of Isolates from Cabo Rojo, PR.</title>
        <authorList>
            <person name="Sanchez-Nieves R.L."/>
            <person name="Montalvo-Rodriguez R."/>
        </authorList>
    </citation>
    <scope>NUCLEOTIDE SEQUENCE [LARGE SCALE GENOMIC DNA]</scope>
    <source>
        <strain evidence="3 4">SL3</strain>
    </source>
</reference>
<dbReference type="RefSeq" id="WP_053969668.1">
    <property type="nucleotide sequence ID" value="NZ_LIUF01000014.1"/>
</dbReference>
<name>A0A0N0BMP2_9EURY</name>
<protein>
    <recommendedName>
        <fullName evidence="2">DUF3592 domain-containing protein</fullName>
    </recommendedName>
</protein>
<evidence type="ECO:0000256" key="1">
    <source>
        <dbReference type="SAM" id="Phobius"/>
    </source>
</evidence>
<dbReference type="EMBL" id="LIUF01000014">
    <property type="protein sequence ID" value="KOX91330.1"/>
    <property type="molecule type" value="Genomic_DNA"/>
</dbReference>
<dbReference type="OrthoDB" id="186649at2157"/>
<dbReference type="AlphaFoldDB" id="A0A0N0BMP2"/>
<evidence type="ECO:0000313" key="4">
    <source>
        <dbReference type="Proteomes" id="UP000037729"/>
    </source>
</evidence>
<feature type="transmembrane region" description="Helical" evidence="1">
    <location>
        <begin position="196"/>
        <end position="216"/>
    </location>
</feature>
<feature type="domain" description="DUF3592" evidence="2">
    <location>
        <begin position="47"/>
        <end position="132"/>
    </location>
</feature>
<dbReference type="PATRIC" id="fig|1705562.3.peg.25"/>
<dbReference type="InterPro" id="IPR021994">
    <property type="entry name" value="DUF3592"/>
</dbReference>
<comment type="caution">
    <text evidence="3">The sequence shown here is derived from an EMBL/GenBank/DDBJ whole genome shotgun (WGS) entry which is preliminary data.</text>
</comment>
<organism evidence="3 4">
    <name type="scientific">Haloarcula rubripromontorii</name>
    <dbReference type="NCBI Taxonomy" id="1705562"/>
    <lineage>
        <taxon>Archaea</taxon>
        <taxon>Methanobacteriati</taxon>
        <taxon>Methanobacteriota</taxon>
        <taxon>Stenosarchaea group</taxon>
        <taxon>Halobacteria</taxon>
        <taxon>Halobacteriales</taxon>
        <taxon>Haloarculaceae</taxon>
        <taxon>Haloarcula</taxon>
    </lineage>
</organism>
<gene>
    <name evidence="3" type="ORF">AMS69_19375</name>
</gene>
<proteinExistence type="predicted"/>
<keyword evidence="1" id="KW-1133">Transmembrane helix</keyword>
<dbReference type="Pfam" id="PF12158">
    <property type="entry name" value="DUF3592"/>
    <property type="match status" value="1"/>
</dbReference>
<keyword evidence="1" id="KW-0472">Membrane</keyword>
<keyword evidence="4" id="KW-1185">Reference proteome</keyword>
<accession>A0A0N0BMP2</accession>
<dbReference type="Proteomes" id="UP000037729">
    <property type="component" value="Unassembled WGS sequence"/>
</dbReference>
<dbReference type="STRING" id="1705562.AMS69_19375"/>
<sequence length="330" mass="35773">MKVPIGITTLHLSQKSALLLLLAVGLLGFGGYDYVQQSQAVDNAVAVQATITDARVDRMEGGRGIDYEPEIRYTYQYQGETYTSEQVFPSTGVRTYSDRSRAESVVESYEPGATTRAYVSPADPNDAFLVRERTPWPLRAIAIGGFLSVIGVLAGLGAKSPGQQELRPASEVQPAPRETWVDSHGETVHRLSKQGLGVCFVGFWLSLVALVFGLLNTTGGFGGPPQEIQAELLGPVGLSMLAGFSFWVGMVLSLCLYGVWSFTEYRQLRQRLSASKPPSPFRHPSRLVTILGTGDGDLSEYGQRVRLTGWVLLIAAGMTATLAYLLYTAS</sequence>